<evidence type="ECO:0000259" key="3">
    <source>
        <dbReference type="SMART" id="SM00327"/>
    </source>
</evidence>
<dbReference type="EMBL" id="BJUB01000011">
    <property type="protein sequence ID" value="GEK22887.1"/>
    <property type="molecule type" value="Genomic_DNA"/>
</dbReference>
<evidence type="ECO:0000313" key="5">
    <source>
        <dbReference type="Proteomes" id="UP000321118"/>
    </source>
</evidence>
<protein>
    <recommendedName>
        <fullName evidence="3">VWFA domain-containing protein</fullName>
    </recommendedName>
</protein>
<dbReference type="OrthoDB" id="9766126at2"/>
<dbReference type="RefSeq" id="WP_146929664.1">
    <property type="nucleotide sequence ID" value="NZ_BJUB01000011.1"/>
</dbReference>
<gene>
    <name evidence="4" type="ORF">CXY01_34070</name>
</gene>
<proteinExistence type="predicted"/>
<evidence type="ECO:0000256" key="2">
    <source>
        <dbReference type="SAM" id="MobiDB-lite"/>
    </source>
</evidence>
<accession>A0A510V7M7</accession>
<keyword evidence="1" id="KW-0175">Coiled coil</keyword>
<name>A0A510V7M7_9CELL</name>
<dbReference type="AlphaFoldDB" id="A0A510V7M7"/>
<evidence type="ECO:0000313" key="4">
    <source>
        <dbReference type="EMBL" id="GEK22887.1"/>
    </source>
</evidence>
<dbReference type="InterPro" id="IPR036465">
    <property type="entry name" value="vWFA_dom_sf"/>
</dbReference>
<feature type="domain" description="VWFA" evidence="3">
    <location>
        <begin position="462"/>
        <end position="644"/>
    </location>
</feature>
<dbReference type="CDD" id="cd00198">
    <property type="entry name" value="vWFA"/>
    <property type="match status" value="1"/>
</dbReference>
<dbReference type="Gene3D" id="3.40.50.410">
    <property type="entry name" value="von Willebrand factor, type A domain"/>
    <property type="match status" value="1"/>
</dbReference>
<sequence length="661" mass="72823">MARPNRRLKKYTPYVDGPDPLAPPVDLAEALDAIGEDVMAGYSPERAMREFLRRGGRDQAGLDELARRVAEKRRELTQRNNLDGTLQEIKELLDRAVLAERKQLARDVDMDEGDRALAQMQLDNLPSSPAAAVNELNGYDWRSSEARQEFEKIKDLLGREALDQRFAGMKQALENASDADRAALNAMLADLNELLEARKGGADTQEQFDDFMAKHGDYFPEQPRTLDELLDALAQRAAAAQRMRNSMTQEQRDELDALAQQAFGSSDLMNALGQLDDNLRSLRPGEDWGSSERMDGENGLGLGDGTGVFQDLADLDALAEQLAQSYEGSQLDDVDLDKLARQLGNDSAVDARTLQRLEKALRDSGTLRRGSDGQLLLTPKAMRQLGKAVLRAVADTVSGRQGGHDVRRSGAAGEPSGSTRQWAFGDTEPWDVSRTITNALVRGSRTIQVDDVEIQETEARTQACVALLVDTSFSMAMEGRWVPMKRTALALHTLVTTRFRGDDLQVIGFGREAKVMQIEQLVGLDEKWEKGTNLHHALLLANRHFRKHPHAQPVLLIVTDGEPTSHLESDGEVFFDYPPHPVTIALAVRELDGSTRLGARTTFFRLGDDPGLARFVDAMAKRAGGTVVTPETGDLGAAVIGSYLSSRRNGAFGGWGRDEEW</sequence>
<dbReference type="InterPro" id="IPR002035">
    <property type="entry name" value="VWF_A"/>
</dbReference>
<dbReference type="Proteomes" id="UP000321118">
    <property type="component" value="Unassembled WGS sequence"/>
</dbReference>
<dbReference type="SUPFAM" id="SSF53300">
    <property type="entry name" value="vWA-like"/>
    <property type="match status" value="1"/>
</dbReference>
<organism evidence="4 5">
    <name type="scientific">Cellulomonas xylanilytica</name>
    <dbReference type="NCBI Taxonomy" id="233583"/>
    <lineage>
        <taxon>Bacteria</taxon>
        <taxon>Bacillati</taxon>
        <taxon>Actinomycetota</taxon>
        <taxon>Actinomycetes</taxon>
        <taxon>Micrococcales</taxon>
        <taxon>Cellulomonadaceae</taxon>
        <taxon>Cellulomonas</taxon>
    </lineage>
</organism>
<comment type="caution">
    <text evidence="4">The sequence shown here is derived from an EMBL/GenBank/DDBJ whole genome shotgun (WGS) entry which is preliminary data.</text>
</comment>
<reference evidence="4 5" key="1">
    <citation type="submission" date="2019-07" db="EMBL/GenBank/DDBJ databases">
        <title>Whole genome shotgun sequence of Cellulomonas xylanilytica NBRC 101102.</title>
        <authorList>
            <person name="Hosoyama A."/>
            <person name="Uohara A."/>
            <person name="Ohji S."/>
            <person name="Ichikawa N."/>
        </authorList>
    </citation>
    <scope>NUCLEOTIDE SEQUENCE [LARGE SCALE GENOMIC DNA]</scope>
    <source>
        <strain evidence="4 5">NBRC 101102</strain>
    </source>
</reference>
<feature type="coiled-coil region" evidence="1">
    <location>
        <begin position="62"/>
        <end position="102"/>
    </location>
</feature>
<evidence type="ECO:0000256" key="1">
    <source>
        <dbReference type="SAM" id="Coils"/>
    </source>
</evidence>
<keyword evidence="5" id="KW-1185">Reference proteome</keyword>
<feature type="region of interest" description="Disordered" evidence="2">
    <location>
        <begin position="400"/>
        <end position="424"/>
    </location>
</feature>
<dbReference type="SMART" id="SM00327">
    <property type="entry name" value="VWA"/>
    <property type="match status" value="1"/>
</dbReference>